<keyword evidence="2" id="KW-1185">Reference proteome</keyword>
<protein>
    <recommendedName>
        <fullName evidence="3">Integrase catalytic domain-containing protein</fullName>
    </recommendedName>
</protein>
<dbReference type="AlphaFoldDB" id="A0A371ICL2"/>
<feature type="non-terminal residue" evidence="1">
    <location>
        <position position="1"/>
    </location>
</feature>
<organism evidence="1 2">
    <name type="scientific">Mucuna pruriens</name>
    <name type="common">Velvet bean</name>
    <name type="synonym">Dolichos pruriens</name>
    <dbReference type="NCBI Taxonomy" id="157652"/>
    <lineage>
        <taxon>Eukaryota</taxon>
        <taxon>Viridiplantae</taxon>
        <taxon>Streptophyta</taxon>
        <taxon>Embryophyta</taxon>
        <taxon>Tracheophyta</taxon>
        <taxon>Spermatophyta</taxon>
        <taxon>Magnoliopsida</taxon>
        <taxon>eudicotyledons</taxon>
        <taxon>Gunneridae</taxon>
        <taxon>Pentapetalae</taxon>
        <taxon>rosids</taxon>
        <taxon>fabids</taxon>
        <taxon>Fabales</taxon>
        <taxon>Fabaceae</taxon>
        <taxon>Papilionoideae</taxon>
        <taxon>50 kb inversion clade</taxon>
        <taxon>NPAAA clade</taxon>
        <taxon>indigoferoid/millettioid clade</taxon>
        <taxon>Phaseoleae</taxon>
        <taxon>Mucuna</taxon>
    </lineage>
</organism>
<evidence type="ECO:0000313" key="2">
    <source>
        <dbReference type="Proteomes" id="UP000257109"/>
    </source>
</evidence>
<dbReference type="SUPFAM" id="SSF53098">
    <property type="entry name" value="Ribonuclease H-like"/>
    <property type="match status" value="1"/>
</dbReference>
<proteinExistence type="predicted"/>
<dbReference type="Proteomes" id="UP000257109">
    <property type="component" value="Unassembled WGS sequence"/>
</dbReference>
<name>A0A371ICL2_MUCPR</name>
<evidence type="ECO:0008006" key="3">
    <source>
        <dbReference type="Google" id="ProtNLM"/>
    </source>
</evidence>
<dbReference type="OrthoDB" id="413361at2759"/>
<sequence>MEIKRYILTFIDDLSRKVWVYFPVENGEALDVFKKFKALVEKQADRENTPPRSLLNFVMSKVFKDNSLHLICHIKMA</sequence>
<reference evidence="1" key="1">
    <citation type="submission" date="2018-05" db="EMBL/GenBank/DDBJ databases">
        <title>Draft genome of Mucuna pruriens seed.</title>
        <authorList>
            <person name="Nnadi N.E."/>
            <person name="Vos R."/>
            <person name="Hasami M.H."/>
            <person name="Devisetty U.K."/>
            <person name="Aguiy J.C."/>
        </authorList>
    </citation>
    <scope>NUCLEOTIDE SEQUENCE [LARGE SCALE GENOMIC DNA]</scope>
    <source>
        <strain evidence="1">JCA_2017</strain>
    </source>
</reference>
<comment type="caution">
    <text evidence="1">The sequence shown here is derived from an EMBL/GenBank/DDBJ whole genome shotgun (WGS) entry which is preliminary data.</text>
</comment>
<accession>A0A371ICL2</accession>
<evidence type="ECO:0000313" key="1">
    <source>
        <dbReference type="EMBL" id="RDY12792.1"/>
    </source>
</evidence>
<dbReference type="InterPro" id="IPR012337">
    <property type="entry name" value="RNaseH-like_sf"/>
</dbReference>
<gene>
    <name evidence="1" type="ORF">CR513_02367</name>
</gene>
<dbReference type="EMBL" id="QJKJ01000404">
    <property type="protein sequence ID" value="RDY12792.1"/>
    <property type="molecule type" value="Genomic_DNA"/>
</dbReference>